<feature type="transmembrane region" description="Helical" evidence="1">
    <location>
        <begin position="75"/>
        <end position="92"/>
    </location>
</feature>
<organism evidence="2 3">
    <name type="scientific">Phaeomoniella chlamydospora</name>
    <name type="common">Phaeoacremonium chlamydosporum</name>
    <dbReference type="NCBI Taxonomy" id="158046"/>
    <lineage>
        <taxon>Eukaryota</taxon>
        <taxon>Fungi</taxon>
        <taxon>Dikarya</taxon>
        <taxon>Ascomycota</taxon>
        <taxon>Pezizomycotina</taxon>
        <taxon>Eurotiomycetes</taxon>
        <taxon>Chaetothyriomycetidae</taxon>
        <taxon>Phaeomoniellales</taxon>
        <taxon>Phaeomoniellaceae</taxon>
        <taxon>Phaeomoniella</taxon>
    </lineage>
</organism>
<protein>
    <submittedName>
        <fullName evidence="2">Uncharacterized protein</fullName>
    </submittedName>
</protein>
<evidence type="ECO:0000313" key="3">
    <source>
        <dbReference type="Proteomes" id="UP000053317"/>
    </source>
</evidence>
<dbReference type="AlphaFoldDB" id="A0A0G2DXN6"/>
<evidence type="ECO:0000313" key="2">
    <source>
        <dbReference type="EMBL" id="KKY14881.1"/>
    </source>
</evidence>
<keyword evidence="1" id="KW-1133">Transmembrane helix</keyword>
<name>A0A0G2DXN6_PHACM</name>
<keyword evidence="3" id="KW-1185">Reference proteome</keyword>
<dbReference type="Proteomes" id="UP000053317">
    <property type="component" value="Unassembled WGS sequence"/>
</dbReference>
<comment type="caution">
    <text evidence="2">The sequence shown here is derived from an EMBL/GenBank/DDBJ whole genome shotgun (WGS) entry which is preliminary data.</text>
</comment>
<keyword evidence="1" id="KW-0812">Transmembrane</keyword>
<reference evidence="2 3" key="1">
    <citation type="submission" date="2015-05" db="EMBL/GenBank/DDBJ databases">
        <title>Distinctive expansion of gene families associated with plant cell wall degradation and secondary metabolism in the genomes of grapevine trunk pathogens.</title>
        <authorList>
            <person name="Lawrence D.P."/>
            <person name="Travadon R."/>
            <person name="Rolshausen P.E."/>
            <person name="Baumgartner K."/>
        </authorList>
    </citation>
    <scope>NUCLEOTIDE SEQUENCE [LARGE SCALE GENOMIC DNA]</scope>
    <source>
        <strain evidence="2">UCRPC4</strain>
    </source>
</reference>
<accession>A0A0G2DXN6</accession>
<keyword evidence="1" id="KW-0472">Membrane</keyword>
<proteinExistence type="predicted"/>
<dbReference type="EMBL" id="LCWF01000204">
    <property type="protein sequence ID" value="KKY14881.1"/>
    <property type="molecule type" value="Genomic_DNA"/>
</dbReference>
<gene>
    <name evidence="2" type="ORF">UCRPC4_g06604</name>
</gene>
<reference evidence="2 3" key="2">
    <citation type="submission" date="2015-05" db="EMBL/GenBank/DDBJ databases">
        <authorList>
            <person name="Morales-Cruz A."/>
            <person name="Amrine K.C."/>
            <person name="Cantu D."/>
        </authorList>
    </citation>
    <scope>NUCLEOTIDE SEQUENCE [LARGE SCALE GENOMIC DNA]</scope>
    <source>
        <strain evidence="2">UCRPC4</strain>
    </source>
</reference>
<sequence>MTAWAIRNWSVIHSTAVMKPLVINKTAWNMSYALILYNTLTNSSDHQAVQERIFELCYHIKAIVTLYQQKYGLRFAQGIIMHPLVVISYSLLPRMQDLRSQPLIESCVWDMLEMVDNLKILKAVVHIYGIAARKAHIKWPTDLELALQECTPDPNICADYPVLGPNFTLDAGDGESESGRVARVSDLLEEWGEGGQQ</sequence>
<evidence type="ECO:0000256" key="1">
    <source>
        <dbReference type="SAM" id="Phobius"/>
    </source>
</evidence>